<dbReference type="InterPro" id="IPR013785">
    <property type="entry name" value="Aldolase_TIM"/>
</dbReference>
<name>A0ABW1YI74_9DEIO</name>
<dbReference type="InterPro" id="IPR022998">
    <property type="entry name" value="ThiamineP_synth_TenI"/>
</dbReference>
<evidence type="ECO:0000256" key="9">
    <source>
        <dbReference type="HAMAP-Rule" id="MF_00097"/>
    </source>
</evidence>
<feature type="domain" description="Thiamine phosphate synthase/TenI" evidence="12">
    <location>
        <begin position="16"/>
        <end position="202"/>
    </location>
</feature>
<comment type="similarity">
    <text evidence="9 10">Belongs to the thiamine-phosphate synthase family.</text>
</comment>
<comment type="pathway">
    <text evidence="1 9 11">Cofactor biosynthesis; thiamine diphosphate biosynthesis; thiamine phosphate from 4-amino-2-methyl-5-diphosphomethylpyrimidine and 4-methyl-5-(2-phosphoethyl)-thiazole: step 1/1.</text>
</comment>
<comment type="catalytic activity">
    <reaction evidence="8 9 10">
        <text>2-[(2R,5Z)-2-carboxy-4-methylthiazol-5(2H)-ylidene]ethyl phosphate + 4-amino-2-methyl-5-(diphosphooxymethyl)pyrimidine + 2 H(+) = thiamine phosphate + CO2 + diphosphate</text>
        <dbReference type="Rhea" id="RHEA:47844"/>
        <dbReference type="ChEBI" id="CHEBI:15378"/>
        <dbReference type="ChEBI" id="CHEBI:16526"/>
        <dbReference type="ChEBI" id="CHEBI:33019"/>
        <dbReference type="ChEBI" id="CHEBI:37575"/>
        <dbReference type="ChEBI" id="CHEBI:57841"/>
        <dbReference type="ChEBI" id="CHEBI:62899"/>
        <dbReference type="EC" id="2.5.1.3"/>
    </reaction>
</comment>
<feature type="binding site" evidence="9">
    <location>
        <position position="122"/>
    </location>
    <ligand>
        <name>4-amino-2-methyl-5-(diphosphooxymethyl)pyrimidine</name>
        <dbReference type="ChEBI" id="CHEBI:57841"/>
    </ligand>
</feature>
<sequence>MTEGTQETAPRPLGRLYLVAGPRPGQSEAEFLARIGAALDGGVDTLQLRCKPEDPRYAEARPYTALAEQVRALAHARNVPFFVNDRVDVALAAGADGVHLGQNDLPPAWARRLAPGLLLGRSTHAPEQAAAALAEAPAYFACGPVHATPTKPGRAAVGLEYIRAVAAMQPTCPWYAIGGIDAQTIHLALDAGARRVAVVRAVLDAADPAQAAAELLGTLQAAESRGPLARRSQPTP</sequence>
<evidence type="ECO:0000256" key="7">
    <source>
        <dbReference type="ARBA" id="ARBA00047851"/>
    </source>
</evidence>
<accession>A0ABW1YI74</accession>
<feature type="binding site" evidence="9">
    <location>
        <position position="151"/>
    </location>
    <ligand>
        <name>4-amino-2-methyl-5-(diphosphooxymethyl)pyrimidine</name>
        <dbReference type="ChEBI" id="CHEBI:57841"/>
    </ligand>
</feature>
<dbReference type="EC" id="2.5.1.3" evidence="9"/>
<comment type="catalytic activity">
    <reaction evidence="7 9 10">
        <text>2-(2-carboxy-4-methylthiazol-5-yl)ethyl phosphate + 4-amino-2-methyl-5-(diphosphooxymethyl)pyrimidine + 2 H(+) = thiamine phosphate + CO2 + diphosphate</text>
        <dbReference type="Rhea" id="RHEA:47848"/>
        <dbReference type="ChEBI" id="CHEBI:15378"/>
        <dbReference type="ChEBI" id="CHEBI:16526"/>
        <dbReference type="ChEBI" id="CHEBI:33019"/>
        <dbReference type="ChEBI" id="CHEBI:37575"/>
        <dbReference type="ChEBI" id="CHEBI:57841"/>
        <dbReference type="ChEBI" id="CHEBI:62890"/>
        <dbReference type="EC" id="2.5.1.3"/>
    </reaction>
</comment>
<dbReference type="HAMAP" id="MF_00097">
    <property type="entry name" value="TMP_synthase"/>
    <property type="match status" value="1"/>
</dbReference>
<dbReference type="CDD" id="cd00564">
    <property type="entry name" value="TMP_TenI"/>
    <property type="match status" value="1"/>
</dbReference>
<evidence type="ECO:0000259" key="12">
    <source>
        <dbReference type="Pfam" id="PF02581"/>
    </source>
</evidence>
<keyword evidence="5 9" id="KW-0784">Thiamine biosynthesis</keyword>
<evidence type="ECO:0000256" key="4">
    <source>
        <dbReference type="ARBA" id="ARBA00022842"/>
    </source>
</evidence>
<evidence type="ECO:0000256" key="8">
    <source>
        <dbReference type="ARBA" id="ARBA00047883"/>
    </source>
</evidence>
<organism evidence="13 14">
    <name type="scientific">Deinococcus lacus</name>
    <dbReference type="NCBI Taxonomy" id="392561"/>
    <lineage>
        <taxon>Bacteria</taxon>
        <taxon>Thermotogati</taxon>
        <taxon>Deinococcota</taxon>
        <taxon>Deinococci</taxon>
        <taxon>Deinococcales</taxon>
        <taxon>Deinococcaceae</taxon>
        <taxon>Deinococcus</taxon>
    </lineage>
</organism>
<evidence type="ECO:0000256" key="6">
    <source>
        <dbReference type="ARBA" id="ARBA00047334"/>
    </source>
</evidence>
<dbReference type="EMBL" id="JBHSWD010000002">
    <property type="protein sequence ID" value="MFC6592805.1"/>
    <property type="molecule type" value="Genomic_DNA"/>
</dbReference>
<reference evidence="14" key="1">
    <citation type="journal article" date="2019" name="Int. J. Syst. Evol. Microbiol.">
        <title>The Global Catalogue of Microorganisms (GCM) 10K type strain sequencing project: providing services to taxonomists for standard genome sequencing and annotation.</title>
        <authorList>
            <consortium name="The Broad Institute Genomics Platform"/>
            <consortium name="The Broad Institute Genome Sequencing Center for Infectious Disease"/>
            <person name="Wu L."/>
            <person name="Ma J."/>
        </authorList>
    </citation>
    <scope>NUCLEOTIDE SEQUENCE [LARGE SCALE GENOMIC DNA]</scope>
    <source>
        <strain evidence="14">CGMCC 1.15772</strain>
    </source>
</reference>
<protein>
    <recommendedName>
        <fullName evidence="9">Thiamine-phosphate synthase</fullName>
        <shortName evidence="9">TP synthase</shortName>
        <shortName evidence="9">TPS</shortName>
        <ecNumber evidence="9">2.5.1.3</ecNumber>
    </recommendedName>
    <alternativeName>
        <fullName evidence="9">Thiamine-phosphate pyrophosphorylase</fullName>
        <shortName evidence="9">TMP pyrophosphorylase</shortName>
        <shortName evidence="9">TMP-PPase</shortName>
    </alternativeName>
</protein>
<dbReference type="GO" id="GO:0004789">
    <property type="term" value="F:thiamine-phosphate diphosphorylase activity"/>
    <property type="evidence" value="ECO:0007669"/>
    <property type="project" value="UniProtKB-EC"/>
</dbReference>
<evidence type="ECO:0000256" key="2">
    <source>
        <dbReference type="ARBA" id="ARBA00022679"/>
    </source>
</evidence>
<dbReference type="PANTHER" id="PTHR20857">
    <property type="entry name" value="THIAMINE-PHOSPHATE PYROPHOSPHORYLASE"/>
    <property type="match status" value="1"/>
</dbReference>
<evidence type="ECO:0000256" key="11">
    <source>
        <dbReference type="RuleBase" id="RU004253"/>
    </source>
</evidence>
<dbReference type="InterPro" id="IPR036206">
    <property type="entry name" value="ThiamineP_synth_sf"/>
</dbReference>
<comment type="caution">
    <text evidence="13">The sequence shown here is derived from an EMBL/GenBank/DDBJ whole genome shotgun (WGS) entry which is preliminary data.</text>
</comment>
<dbReference type="RefSeq" id="WP_380083927.1">
    <property type="nucleotide sequence ID" value="NZ_JBHSWD010000002.1"/>
</dbReference>
<feature type="binding site" evidence="9">
    <location>
        <position position="84"/>
    </location>
    <ligand>
        <name>4-amino-2-methyl-5-(diphosphooxymethyl)pyrimidine</name>
        <dbReference type="ChEBI" id="CHEBI:57841"/>
    </ligand>
</feature>
<keyword evidence="14" id="KW-1185">Reference proteome</keyword>
<keyword evidence="4 9" id="KW-0460">Magnesium</keyword>
<evidence type="ECO:0000256" key="1">
    <source>
        <dbReference type="ARBA" id="ARBA00005165"/>
    </source>
</evidence>
<gene>
    <name evidence="9 13" type="primary">thiE</name>
    <name evidence="13" type="ORF">ACFP81_12900</name>
</gene>
<comment type="caution">
    <text evidence="9">Lacks conserved residue(s) required for the propagation of feature annotation.</text>
</comment>
<dbReference type="Pfam" id="PF02581">
    <property type="entry name" value="TMP-TENI"/>
    <property type="match status" value="1"/>
</dbReference>
<comment type="function">
    <text evidence="9">Condenses 4-methyl-5-(beta-hydroxyethyl)thiazole monophosphate (THZ-P) and 2-methyl-4-amino-5-hydroxymethyl pyrimidine pyrophosphate (HMP-PP) to form thiamine monophosphate (TMP).</text>
</comment>
<feature type="binding site" evidence="9">
    <location>
        <begin position="47"/>
        <end position="51"/>
    </location>
    <ligand>
        <name>4-amino-2-methyl-5-(diphosphooxymethyl)pyrimidine</name>
        <dbReference type="ChEBI" id="CHEBI:57841"/>
    </ligand>
</feature>
<dbReference type="Proteomes" id="UP001596297">
    <property type="component" value="Unassembled WGS sequence"/>
</dbReference>
<proteinExistence type="inferred from homology"/>
<dbReference type="PANTHER" id="PTHR20857:SF15">
    <property type="entry name" value="THIAMINE-PHOSPHATE SYNTHASE"/>
    <property type="match status" value="1"/>
</dbReference>
<keyword evidence="2 9" id="KW-0808">Transferase</keyword>
<evidence type="ECO:0000256" key="5">
    <source>
        <dbReference type="ARBA" id="ARBA00022977"/>
    </source>
</evidence>
<feature type="binding site" evidence="9">
    <location>
        <position position="85"/>
    </location>
    <ligand>
        <name>Mg(2+)</name>
        <dbReference type="ChEBI" id="CHEBI:18420"/>
    </ligand>
</feature>
<evidence type="ECO:0000313" key="13">
    <source>
        <dbReference type="EMBL" id="MFC6592805.1"/>
    </source>
</evidence>
<evidence type="ECO:0000256" key="3">
    <source>
        <dbReference type="ARBA" id="ARBA00022723"/>
    </source>
</evidence>
<evidence type="ECO:0000313" key="14">
    <source>
        <dbReference type="Proteomes" id="UP001596297"/>
    </source>
</evidence>
<dbReference type="SUPFAM" id="SSF51391">
    <property type="entry name" value="Thiamin phosphate synthase"/>
    <property type="match status" value="1"/>
</dbReference>
<keyword evidence="3 9" id="KW-0479">Metal-binding</keyword>
<feature type="binding site" evidence="9">
    <location>
        <position position="179"/>
    </location>
    <ligand>
        <name>2-[(2R,5Z)-2-carboxy-4-methylthiazol-5(2H)-ylidene]ethyl phosphate</name>
        <dbReference type="ChEBI" id="CHEBI:62899"/>
    </ligand>
</feature>
<dbReference type="InterPro" id="IPR034291">
    <property type="entry name" value="TMP_synthase"/>
</dbReference>
<feature type="binding site" evidence="9">
    <location>
        <begin position="148"/>
        <end position="150"/>
    </location>
    <ligand>
        <name>2-[(2R,5Z)-2-carboxy-4-methylthiazol-5(2H)-ylidene]ethyl phosphate</name>
        <dbReference type="ChEBI" id="CHEBI:62899"/>
    </ligand>
</feature>
<evidence type="ECO:0000256" key="10">
    <source>
        <dbReference type="RuleBase" id="RU003826"/>
    </source>
</evidence>
<comment type="cofactor">
    <cofactor evidence="9">
        <name>Mg(2+)</name>
        <dbReference type="ChEBI" id="CHEBI:18420"/>
    </cofactor>
    <text evidence="9">Binds 1 Mg(2+) ion per subunit.</text>
</comment>
<comment type="catalytic activity">
    <reaction evidence="6 9 10">
        <text>4-methyl-5-(2-phosphooxyethyl)-thiazole + 4-amino-2-methyl-5-(diphosphooxymethyl)pyrimidine + H(+) = thiamine phosphate + diphosphate</text>
        <dbReference type="Rhea" id="RHEA:22328"/>
        <dbReference type="ChEBI" id="CHEBI:15378"/>
        <dbReference type="ChEBI" id="CHEBI:33019"/>
        <dbReference type="ChEBI" id="CHEBI:37575"/>
        <dbReference type="ChEBI" id="CHEBI:57841"/>
        <dbReference type="ChEBI" id="CHEBI:58296"/>
        <dbReference type="EC" id="2.5.1.3"/>
    </reaction>
</comment>
<dbReference type="Gene3D" id="3.20.20.70">
    <property type="entry name" value="Aldolase class I"/>
    <property type="match status" value="1"/>
</dbReference>
<dbReference type="NCBIfam" id="TIGR00693">
    <property type="entry name" value="thiE"/>
    <property type="match status" value="1"/>
</dbReference>
<feature type="binding site" evidence="9">
    <location>
        <position position="104"/>
    </location>
    <ligand>
        <name>Mg(2+)</name>
        <dbReference type="ChEBI" id="CHEBI:18420"/>
    </ligand>
</feature>